<dbReference type="HOGENOM" id="CLU_2633298_0_0_5"/>
<accession>N0AZ02</accession>
<dbReference type="Proteomes" id="UP000005952">
    <property type="component" value="Chromosome"/>
</dbReference>
<evidence type="ECO:0000313" key="1">
    <source>
        <dbReference type="EMBL" id="AGK56359.1"/>
    </source>
</evidence>
<organism evidence="1 2">
    <name type="scientific">Hyphomicrobium denitrificans 1NES1</name>
    <dbReference type="NCBI Taxonomy" id="670307"/>
    <lineage>
        <taxon>Bacteria</taxon>
        <taxon>Pseudomonadati</taxon>
        <taxon>Pseudomonadota</taxon>
        <taxon>Alphaproteobacteria</taxon>
        <taxon>Hyphomicrobiales</taxon>
        <taxon>Hyphomicrobiaceae</taxon>
        <taxon>Hyphomicrobium</taxon>
    </lineage>
</organism>
<dbReference type="AlphaFoldDB" id="N0AZ02"/>
<protein>
    <submittedName>
        <fullName evidence="1">Uncharacterized protein</fullName>
    </submittedName>
</protein>
<dbReference type="KEGG" id="hdt:HYPDE_23363"/>
<name>N0AZ02_9HYPH</name>
<evidence type="ECO:0000313" key="2">
    <source>
        <dbReference type="Proteomes" id="UP000005952"/>
    </source>
</evidence>
<dbReference type="EMBL" id="CP005587">
    <property type="protein sequence ID" value="AGK56359.1"/>
    <property type="molecule type" value="Genomic_DNA"/>
</dbReference>
<keyword evidence="2" id="KW-1185">Reference proteome</keyword>
<gene>
    <name evidence="1" type="ORF">HYPDE_23363</name>
</gene>
<dbReference type="STRING" id="670307.HYPDE_23363"/>
<proteinExistence type="predicted"/>
<reference evidence="1 2" key="1">
    <citation type="journal article" date="2013" name="Genome Announc.">
        <title>Genome sequences for three denitrifying bacterial strains isolated from a uranium- and nitrate-contaminated subsurface environment.</title>
        <authorList>
            <person name="Venkatramanan R."/>
            <person name="Prakash O."/>
            <person name="Woyke T."/>
            <person name="Chain P."/>
            <person name="Goodwin L.A."/>
            <person name="Watson D."/>
            <person name="Brooks S."/>
            <person name="Kostka J.E."/>
            <person name="Green S.J."/>
        </authorList>
    </citation>
    <scope>NUCLEOTIDE SEQUENCE [LARGE SCALE GENOMIC DNA]</scope>
    <source>
        <strain evidence="1 2">1NES1</strain>
    </source>
</reference>
<sequence>MAEENRRWPYHIAIPAKICQGTNWLVIMDFCKGFKICDIHYSVKRNDIDYIVYMFSDYNQAEKFRSRFNGEFIEPRD</sequence>